<reference evidence="3 4" key="1">
    <citation type="submission" date="2013-05" db="EMBL/GenBank/DDBJ databases">
        <title>Genome assembly of Chondromyces apiculatus DSM 436.</title>
        <authorList>
            <person name="Sharma G."/>
            <person name="Khatri I."/>
            <person name="Kaur C."/>
            <person name="Mayilraj S."/>
            <person name="Subramanian S."/>
        </authorList>
    </citation>
    <scope>NUCLEOTIDE SEQUENCE [LARGE SCALE GENOMIC DNA]</scope>
    <source>
        <strain evidence="3 4">DSM 436</strain>
    </source>
</reference>
<comment type="caution">
    <text evidence="3">The sequence shown here is derived from an EMBL/GenBank/DDBJ whole genome shotgun (WGS) entry which is preliminary data.</text>
</comment>
<name>A0A017TA93_9BACT</name>
<keyword evidence="4" id="KW-1185">Reference proteome</keyword>
<dbReference type="STRING" id="1192034.CAP_2329"/>
<keyword evidence="2" id="KW-0812">Transmembrane</keyword>
<feature type="region of interest" description="Disordered" evidence="1">
    <location>
        <begin position="147"/>
        <end position="223"/>
    </location>
</feature>
<keyword evidence="2" id="KW-0472">Membrane</keyword>
<feature type="compositionally biased region" description="Low complexity" evidence="1">
    <location>
        <begin position="152"/>
        <end position="165"/>
    </location>
</feature>
<evidence type="ECO:0000256" key="1">
    <source>
        <dbReference type="SAM" id="MobiDB-lite"/>
    </source>
</evidence>
<dbReference type="EMBL" id="ASRX01000018">
    <property type="protein sequence ID" value="EYF06139.1"/>
    <property type="molecule type" value="Genomic_DNA"/>
</dbReference>
<accession>A0A017TA93</accession>
<protein>
    <submittedName>
        <fullName evidence="3">Uncharacterized protein</fullName>
    </submittedName>
</protein>
<organism evidence="3 4">
    <name type="scientific">Chondromyces apiculatus DSM 436</name>
    <dbReference type="NCBI Taxonomy" id="1192034"/>
    <lineage>
        <taxon>Bacteria</taxon>
        <taxon>Pseudomonadati</taxon>
        <taxon>Myxococcota</taxon>
        <taxon>Polyangia</taxon>
        <taxon>Polyangiales</taxon>
        <taxon>Polyangiaceae</taxon>
        <taxon>Chondromyces</taxon>
    </lineage>
</organism>
<dbReference type="Proteomes" id="UP000019678">
    <property type="component" value="Unassembled WGS sequence"/>
</dbReference>
<keyword evidence="2" id="KW-1133">Transmembrane helix</keyword>
<sequence>MEIEFTPQGVFAGLLAQVIVYGLGGLVLGGHLVFVVHRWLTHRRAEILARAAESSLPPLKGGPIALHGAVETDDDTPAFTLTIQEMGREWLQKEVWHHEWKESTRWLVTRPFTLRLSSGQGVRVIPDAKVIYIDTLEARLLDHLHHARQGRPAHAPRGPGPLQGRGRQDVGGLRRDPRERPPRGDLRQHEDAAFSGLTEEPRRAQRRDPAAAAALPGVRGGRGLGGCPARVLAAARPREALVRAVTHRGAGQGHACPEHPLLAVKKERRLERNRVHRAKGE</sequence>
<feature type="compositionally biased region" description="Basic and acidic residues" evidence="1">
    <location>
        <begin position="166"/>
        <end position="192"/>
    </location>
</feature>
<gene>
    <name evidence="3" type="ORF">CAP_2329</name>
</gene>
<feature type="transmembrane region" description="Helical" evidence="2">
    <location>
        <begin position="12"/>
        <end position="36"/>
    </location>
</feature>
<evidence type="ECO:0000313" key="4">
    <source>
        <dbReference type="Proteomes" id="UP000019678"/>
    </source>
</evidence>
<feature type="compositionally biased region" description="Basic and acidic residues" evidence="1">
    <location>
        <begin position="264"/>
        <end position="281"/>
    </location>
</feature>
<evidence type="ECO:0000313" key="3">
    <source>
        <dbReference type="EMBL" id="EYF06139.1"/>
    </source>
</evidence>
<dbReference type="AlphaFoldDB" id="A0A017TA93"/>
<feature type="region of interest" description="Disordered" evidence="1">
    <location>
        <begin position="249"/>
        <end position="281"/>
    </location>
</feature>
<proteinExistence type="predicted"/>
<feature type="compositionally biased region" description="Basic and acidic residues" evidence="1">
    <location>
        <begin position="199"/>
        <end position="209"/>
    </location>
</feature>
<evidence type="ECO:0000256" key="2">
    <source>
        <dbReference type="SAM" id="Phobius"/>
    </source>
</evidence>